<protein>
    <submittedName>
        <fullName evidence="2">DUF493 domain containing protein</fullName>
    </submittedName>
</protein>
<sequence>MTFSLTVKRLLFLRTCLAGINGFAVESSRRRNLHPLRQAPGLGDDNERIETSAELPERFNYKVQALMGNFDPIGEDDERQEGNILNAMLSFPSRYTFNVVGKTMGDDTLQQEYTDSVRKVVHSTTGDEELSCKCKPRGTKFTKVQCEASVQSVTMINNIYNELDELEMTVMRF</sequence>
<reference evidence="2" key="2">
    <citation type="submission" date="2021-04" db="EMBL/GenBank/DDBJ databases">
        <authorList>
            <person name="Podell S."/>
        </authorList>
    </citation>
    <scope>NUCLEOTIDE SEQUENCE</scope>
    <source>
        <strain evidence="2">Hildebrandi</strain>
    </source>
</reference>
<keyword evidence="3" id="KW-1185">Reference proteome</keyword>
<feature type="chain" id="PRO_5039905256" evidence="1">
    <location>
        <begin position="23"/>
        <end position="173"/>
    </location>
</feature>
<comment type="caution">
    <text evidence="2">The sequence shown here is derived from an EMBL/GenBank/DDBJ whole genome shotgun (WGS) entry which is preliminary data.</text>
</comment>
<dbReference type="Proteomes" id="UP000693970">
    <property type="component" value="Unassembled WGS sequence"/>
</dbReference>
<gene>
    <name evidence="2" type="ORF">IV203_035251</name>
</gene>
<keyword evidence="1" id="KW-0732">Signal</keyword>
<dbReference type="InterPro" id="IPR007454">
    <property type="entry name" value="UPF0250_YbeD-like"/>
</dbReference>
<evidence type="ECO:0000313" key="3">
    <source>
        <dbReference type="Proteomes" id="UP000693970"/>
    </source>
</evidence>
<organism evidence="2 3">
    <name type="scientific">Nitzschia inconspicua</name>
    <dbReference type="NCBI Taxonomy" id="303405"/>
    <lineage>
        <taxon>Eukaryota</taxon>
        <taxon>Sar</taxon>
        <taxon>Stramenopiles</taxon>
        <taxon>Ochrophyta</taxon>
        <taxon>Bacillariophyta</taxon>
        <taxon>Bacillariophyceae</taxon>
        <taxon>Bacillariophycidae</taxon>
        <taxon>Bacillariales</taxon>
        <taxon>Bacillariaceae</taxon>
        <taxon>Nitzschia</taxon>
    </lineage>
</organism>
<accession>A0A9K3LDF5</accession>
<dbReference type="Pfam" id="PF04359">
    <property type="entry name" value="DUF493"/>
    <property type="match status" value="1"/>
</dbReference>
<proteinExistence type="predicted"/>
<dbReference type="EMBL" id="JAGRRH010000013">
    <property type="protein sequence ID" value="KAG7360152.1"/>
    <property type="molecule type" value="Genomic_DNA"/>
</dbReference>
<evidence type="ECO:0000256" key="1">
    <source>
        <dbReference type="SAM" id="SignalP"/>
    </source>
</evidence>
<evidence type="ECO:0000313" key="2">
    <source>
        <dbReference type="EMBL" id="KAG7360152.1"/>
    </source>
</evidence>
<feature type="signal peptide" evidence="1">
    <location>
        <begin position="1"/>
        <end position="22"/>
    </location>
</feature>
<dbReference type="AlphaFoldDB" id="A0A9K3LDF5"/>
<name>A0A9K3LDF5_9STRA</name>
<reference evidence="2" key="1">
    <citation type="journal article" date="2021" name="Sci. Rep.">
        <title>Diploid genomic architecture of Nitzschia inconspicua, an elite biomass production diatom.</title>
        <authorList>
            <person name="Oliver A."/>
            <person name="Podell S."/>
            <person name="Pinowska A."/>
            <person name="Traller J.C."/>
            <person name="Smith S.R."/>
            <person name="McClure R."/>
            <person name="Beliaev A."/>
            <person name="Bohutskyi P."/>
            <person name="Hill E.A."/>
            <person name="Rabines A."/>
            <person name="Zheng H."/>
            <person name="Allen L.Z."/>
            <person name="Kuo A."/>
            <person name="Grigoriev I.V."/>
            <person name="Allen A.E."/>
            <person name="Hazlebeck D."/>
            <person name="Allen E.E."/>
        </authorList>
    </citation>
    <scope>NUCLEOTIDE SEQUENCE</scope>
    <source>
        <strain evidence="2">Hildebrandi</strain>
    </source>
</reference>
<dbReference type="OrthoDB" id="43442at2759"/>